<feature type="compositionally biased region" description="Polar residues" evidence="8">
    <location>
        <begin position="330"/>
        <end position="341"/>
    </location>
</feature>
<feature type="compositionally biased region" description="Basic and acidic residues" evidence="8">
    <location>
        <begin position="803"/>
        <end position="820"/>
    </location>
</feature>
<feature type="domain" description="Xrn1 helical" evidence="10">
    <location>
        <begin position="224"/>
        <end position="669"/>
    </location>
</feature>
<evidence type="ECO:0000256" key="4">
    <source>
        <dbReference type="ARBA" id="ARBA00022722"/>
    </source>
</evidence>
<dbReference type="Gene3D" id="1.25.40.1050">
    <property type="match status" value="1"/>
</dbReference>
<protein>
    <submittedName>
        <fullName evidence="11">5'-3' exoribonuclease 2</fullName>
    </submittedName>
</protein>
<dbReference type="GO" id="GO:0000956">
    <property type="term" value="P:nuclear-transcribed mRNA catabolic process"/>
    <property type="evidence" value="ECO:0007669"/>
    <property type="project" value="TreeGrafter"/>
</dbReference>
<feature type="non-terminal residue" evidence="11">
    <location>
        <position position="833"/>
    </location>
</feature>
<dbReference type="InterPro" id="IPR041412">
    <property type="entry name" value="Xrn1_helical"/>
</dbReference>
<keyword evidence="4" id="KW-0540">Nuclease</keyword>
<dbReference type="FunFam" id="3.40.50.12390:FF:000003">
    <property type="entry name" value="5'-3' exoribonuclease"/>
    <property type="match status" value="1"/>
</dbReference>
<evidence type="ECO:0000313" key="11">
    <source>
        <dbReference type="EMBL" id="KAG8516825.1"/>
    </source>
</evidence>
<dbReference type="GO" id="GO:0003723">
    <property type="term" value="F:RNA binding"/>
    <property type="evidence" value="ECO:0007669"/>
    <property type="project" value="TreeGrafter"/>
</dbReference>
<evidence type="ECO:0000256" key="5">
    <source>
        <dbReference type="ARBA" id="ARBA00022801"/>
    </source>
</evidence>
<evidence type="ECO:0000256" key="6">
    <source>
        <dbReference type="ARBA" id="ARBA00022839"/>
    </source>
</evidence>
<sequence>PKECNGVKIPVDASKPNPNDVEFDNLYLDMNGIIHPCTHPEDKPAPKNEDEMMVAIFEYIDRLFNIVRPRRLLYMAIDGVAPRAKMNQQRSRRFRASKEGMEAAVEKQRVREEILAKGGYLPPEEIKERFDSNCITPGTEFMDNLAKCLRYYIADRLNNDPGWKNLTLNLTMIQTLIIAYVEQMHDELADSLPCAEGEFIFLRLNVLREYLERELTMASLPFTFDIERSIDDWVFMCFFVGNDFLPHLPSLEIREGAIDRLVNIYKNVVHKTGGYLTESGYVNLQRVQMIMLAVGEVEDSIFKKRKDDERDQPAFTPGGILTPHALGLRNSPNSQVASNPRQAAYEMRMQNNSSPSVSPNTSFTSDGSPSPIGGIKRKAEDSDSEPEPEDNVRLWEAGWKQRYYKNKFDVDAADEKFRRKVVQSYVEGLCWVLRYYYQGCASWKWYYPFHYAPFASDFEGIADMPSDFEKGTKPFKPLEQLMGVFPAASGNFLPPSWRKLMSDPDSSIIDFYPEDFAIDLNGKKYAWQGVALLPFVDERRLRAALEEVYPDLTPEETRRNSLGGDVLFVGKHHPLHDFILELYQTGSTEPVDVPPELCHGIQGKFSLDEVAILPDQIVCSPVPMLRDLTQNAAISINFKDPQFAEDYIFKAVMLPGARKPAPVLKPSDWEKSSNGRQWKPQLGFNRDRRPVHLDQAAFRTLGHVIPRGSGTGVYSNAAPPPAAYQGNLYRPLLRGQAQIPKLMSNMRPQDSWRGPPPLFQQQRFDRGIGAEPLLPWNRMLQSQNAAFQPNQYQMLAGPGGYPPRRDDRGGRQGYPREGRKYPLPPPSGRYSWN</sequence>
<dbReference type="GO" id="GO:0006397">
    <property type="term" value="P:mRNA processing"/>
    <property type="evidence" value="ECO:0007669"/>
    <property type="project" value="UniProtKB-KW"/>
</dbReference>
<evidence type="ECO:0000259" key="10">
    <source>
        <dbReference type="Pfam" id="PF17846"/>
    </source>
</evidence>
<dbReference type="GO" id="GO:0004534">
    <property type="term" value="F:5'-3' RNA exonuclease activity"/>
    <property type="evidence" value="ECO:0007669"/>
    <property type="project" value="InterPro"/>
</dbReference>
<dbReference type="FunFam" id="1.25.40.1050:FF:000002">
    <property type="entry name" value="5'-3' exoribonuclease"/>
    <property type="match status" value="1"/>
</dbReference>
<dbReference type="OrthoDB" id="372487at2759"/>
<name>A0A8J6AEC6_GALPY</name>
<feature type="region of interest" description="Disordered" evidence="8">
    <location>
        <begin position="792"/>
        <end position="833"/>
    </location>
</feature>
<dbReference type="CDD" id="cd18673">
    <property type="entry name" value="PIN_XRN1-2-like"/>
    <property type="match status" value="1"/>
</dbReference>
<feature type="region of interest" description="Disordered" evidence="8">
    <location>
        <begin position="306"/>
        <end position="391"/>
    </location>
</feature>
<evidence type="ECO:0000256" key="7">
    <source>
        <dbReference type="ARBA" id="ARBA00023242"/>
    </source>
</evidence>
<organism evidence="11 12">
    <name type="scientific">Galemys pyrenaicus</name>
    <name type="common">Iberian desman</name>
    <name type="synonym">Pyrenean desman</name>
    <dbReference type="NCBI Taxonomy" id="202257"/>
    <lineage>
        <taxon>Eukaryota</taxon>
        <taxon>Metazoa</taxon>
        <taxon>Chordata</taxon>
        <taxon>Craniata</taxon>
        <taxon>Vertebrata</taxon>
        <taxon>Euteleostomi</taxon>
        <taxon>Mammalia</taxon>
        <taxon>Eutheria</taxon>
        <taxon>Laurasiatheria</taxon>
        <taxon>Eulipotyphla</taxon>
        <taxon>Talpidae</taxon>
        <taxon>Galemys</taxon>
    </lineage>
</organism>
<proteinExistence type="inferred from homology"/>
<dbReference type="AlphaFoldDB" id="A0A8J6AEC6"/>
<comment type="similarity">
    <text evidence="2">Belongs to the 5'-3' exonuclease family. XRN2/RAT1 subfamily.</text>
</comment>
<evidence type="ECO:0000256" key="8">
    <source>
        <dbReference type="SAM" id="MobiDB-lite"/>
    </source>
</evidence>
<dbReference type="EMBL" id="JAGFMF010011666">
    <property type="protein sequence ID" value="KAG8516825.1"/>
    <property type="molecule type" value="Genomic_DNA"/>
</dbReference>
<comment type="caution">
    <text evidence="11">The sequence shown here is derived from an EMBL/GenBank/DDBJ whole genome shotgun (WGS) entry which is preliminary data.</text>
</comment>
<accession>A0A8J6AEC6</accession>
<evidence type="ECO:0000313" key="12">
    <source>
        <dbReference type="Proteomes" id="UP000700334"/>
    </source>
</evidence>
<dbReference type="PANTHER" id="PTHR12341">
    <property type="entry name" value="5'-&gt;3' EXORIBONUCLEASE"/>
    <property type="match status" value="1"/>
</dbReference>
<dbReference type="Pfam" id="PF17846">
    <property type="entry name" value="XRN_M"/>
    <property type="match status" value="1"/>
</dbReference>
<evidence type="ECO:0000256" key="1">
    <source>
        <dbReference type="ARBA" id="ARBA00004123"/>
    </source>
</evidence>
<evidence type="ECO:0000256" key="2">
    <source>
        <dbReference type="ARBA" id="ARBA00006994"/>
    </source>
</evidence>
<keyword evidence="5" id="KW-0378">Hydrolase</keyword>
<dbReference type="Gene3D" id="3.40.50.12390">
    <property type="match status" value="1"/>
</dbReference>
<dbReference type="PANTHER" id="PTHR12341:SF41">
    <property type="entry name" value="5'-3' EXORIBONUCLEASE 2"/>
    <property type="match status" value="1"/>
</dbReference>
<keyword evidence="3" id="KW-0507">mRNA processing</keyword>
<evidence type="ECO:0000259" key="9">
    <source>
        <dbReference type="Pfam" id="PF03159"/>
    </source>
</evidence>
<dbReference type="InterPro" id="IPR004859">
    <property type="entry name" value="Xrn1_N"/>
</dbReference>
<dbReference type="Proteomes" id="UP000700334">
    <property type="component" value="Unassembled WGS sequence"/>
</dbReference>
<comment type="subcellular location">
    <subcellularLocation>
        <location evidence="1">Nucleus</location>
    </subcellularLocation>
</comment>
<dbReference type="Pfam" id="PF03159">
    <property type="entry name" value="XRN_N"/>
    <property type="match status" value="1"/>
</dbReference>
<dbReference type="InterPro" id="IPR017151">
    <property type="entry name" value="Xrn2/3/4"/>
</dbReference>
<feature type="compositionally biased region" description="Low complexity" evidence="8">
    <location>
        <begin position="351"/>
        <end position="365"/>
    </location>
</feature>
<reference evidence="11" key="1">
    <citation type="journal article" date="2021" name="Evol. Appl.">
        <title>The genome of the Pyrenean desman and the effects of bottlenecks and inbreeding on the genomic landscape of an endangered species.</title>
        <authorList>
            <person name="Escoda L."/>
            <person name="Castresana J."/>
        </authorList>
    </citation>
    <scope>NUCLEOTIDE SEQUENCE</scope>
    <source>
        <strain evidence="11">IBE-C5619</strain>
    </source>
</reference>
<keyword evidence="7" id="KW-0539">Nucleus</keyword>
<keyword evidence="12" id="KW-1185">Reference proteome</keyword>
<keyword evidence="6" id="KW-0269">Exonuclease</keyword>
<dbReference type="GO" id="GO:0005634">
    <property type="term" value="C:nucleus"/>
    <property type="evidence" value="ECO:0007669"/>
    <property type="project" value="UniProtKB-SubCell"/>
</dbReference>
<dbReference type="InterPro" id="IPR027073">
    <property type="entry name" value="5_3_exoribonuclease"/>
</dbReference>
<evidence type="ECO:0000256" key="3">
    <source>
        <dbReference type="ARBA" id="ARBA00022664"/>
    </source>
</evidence>
<gene>
    <name evidence="11" type="ORF">J0S82_019342</name>
</gene>
<dbReference type="PIRSF" id="PIRSF037239">
    <property type="entry name" value="Exonuclease_Xrn2"/>
    <property type="match status" value="1"/>
</dbReference>
<feature type="domain" description="Xrn1 N-terminal" evidence="9">
    <location>
        <begin position="17"/>
        <end position="168"/>
    </location>
</feature>